<evidence type="ECO:0000313" key="2">
    <source>
        <dbReference type="Proteomes" id="UP000079169"/>
    </source>
</evidence>
<name>A0A3Q0J3K9_DIACI</name>
<dbReference type="CTD" id="35246"/>
<gene>
    <name evidence="3" type="primary">LOC103514170</name>
</gene>
<dbReference type="AlphaFoldDB" id="A0A3Q0J3K9"/>
<dbReference type="RefSeq" id="XP_026683016.1">
    <property type="nucleotide sequence ID" value="XM_026827215.1"/>
</dbReference>
<dbReference type="GeneID" id="103514170"/>
<keyword evidence="2" id="KW-1185">Reference proteome</keyword>
<sequence>MCRGKQNLPHALYNTMQHPTYRLGMKQPMYELATNHRDATKKQHGSKHHGFKHIKDTKYQQKANHSNRLGQNHHTLGSKKQQESNHSNDFVPKHRNGSKKYHNVPKHLTFERDLPWIEDDKVLKNLFKILSKKKAKNFHHGQNHWGRWNADFDFGKKMAKGYKRFPKQLIHGKKN</sequence>
<evidence type="ECO:0000256" key="1">
    <source>
        <dbReference type="SAM" id="MobiDB-lite"/>
    </source>
</evidence>
<dbReference type="PaxDb" id="121845-A0A3Q0J3K9"/>
<dbReference type="KEGG" id="dci:103514170"/>
<reference evidence="3" key="1">
    <citation type="submission" date="2025-08" db="UniProtKB">
        <authorList>
            <consortium name="RefSeq"/>
        </authorList>
    </citation>
    <scope>IDENTIFICATION</scope>
</reference>
<accession>A0A3Q0J3K9</accession>
<dbReference type="Proteomes" id="UP000079169">
    <property type="component" value="Unplaced"/>
</dbReference>
<evidence type="ECO:0000313" key="3">
    <source>
        <dbReference type="RefSeq" id="XP_026683016.1"/>
    </source>
</evidence>
<organism evidence="2 3">
    <name type="scientific">Diaphorina citri</name>
    <name type="common">Asian citrus psyllid</name>
    <dbReference type="NCBI Taxonomy" id="121845"/>
    <lineage>
        <taxon>Eukaryota</taxon>
        <taxon>Metazoa</taxon>
        <taxon>Ecdysozoa</taxon>
        <taxon>Arthropoda</taxon>
        <taxon>Hexapoda</taxon>
        <taxon>Insecta</taxon>
        <taxon>Pterygota</taxon>
        <taxon>Neoptera</taxon>
        <taxon>Paraneoptera</taxon>
        <taxon>Hemiptera</taxon>
        <taxon>Sternorrhyncha</taxon>
        <taxon>Psylloidea</taxon>
        <taxon>Psyllidae</taxon>
        <taxon>Diaphorininae</taxon>
        <taxon>Diaphorina</taxon>
    </lineage>
</organism>
<protein>
    <submittedName>
        <fullName evidence="3">Uncharacterized protein LOC103514170 isoform X1</fullName>
    </submittedName>
</protein>
<proteinExistence type="predicted"/>
<feature type="compositionally biased region" description="Polar residues" evidence="1">
    <location>
        <begin position="60"/>
        <end position="88"/>
    </location>
</feature>
<feature type="region of interest" description="Disordered" evidence="1">
    <location>
        <begin position="60"/>
        <end position="101"/>
    </location>
</feature>